<reference evidence="1" key="1">
    <citation type="journal article" date="2021" name="J. Hered.">
        <title>Genome Assembly of Salicaceae Populus deltoides (Eastern Cottonwood) I-69 Based on Nanopore Sequencing and Hi-C Technologies.</title>
        <authorList>
            <person name="Bai S."/>
            <person name="Wu H."/>
            <person name="Zhang J."/>
            <person name="Pan Z."/>
            <person name="Zhao W."/>
            <person name="Li Z."/>
            <person name="Tong C."/>
        </authorList>
    </citation>
    <scope>NUCLEOTIDE SEQUENCE</scope>
    <source>
        <tissue evidence="1">Leaf</tissue>
    </source>
</reference>
<gene>
    <name evidence="1" type="ORF">H0E87_009562</name>
</gene>
<evidence type="ECO:0000313" key="2">
    <source>
        <dbReference type="Proteomes" id="UP000807159"/>
    </source>
</evidence>
<protein>
    <submittedName>
        <fullName evidence="1">Uncharacterized protein</fullName>
    </submittedName>
</protein>
<dbReference type="Proteomes" id="UP000807159">
    <property type="component" value="Chromosome 5"/>
</dbReference>
<name>A0A8T2YPT1_POPDE</name>
<keyword evidence="2" id="KW-1185">Reference proteome</keyword>
<comment type="caution">
    <text evidence="1">The sequence shown here is derived from an EMBL/GenBank/DDBJ whole genome shotgun (WGS) entry which is preliminary data.</text>
</comment>
<evidence type="ECO:0000313" key="1">
    <source>
        <dbReference type="EMBL" id="KAH8507097.1"/>
    </source>
</evidence>
<dbReference type="AlphaFoldDB" id="A0A8T2YPT1"/>
<organism evidence="1 2">
    <name type="scientific">Populus deltoides</name>
    <name type="common">Eastern poplar</name>
    <name type="synonym">Eastern cottonwood</name>
    <dbReference type="NCBI Taxonomy" id="3696"/>
    <lineage>
        <taxon>Eukaryota</taxon>
        <taxon>Viridiplantae</taxon>
        <taxon>Streptophyta</taxon>
        <taxon>Embryophyta</taxon>
        <taxon>Tracheophyta</taxon>
        <taxon>Spermatophyta</taxon>
        <taxon>Magnoliopsida</taxon>
        <taxon>eudicotyledons</taxon>
        <taxon>Gunneridae</taxon>
        <taxon>Pentapetalae</taxon>
        <taxon>rosids</taxon>
        <taxon>fabids</taxon>
        <taxon>Malpighiales</taxon>
        <taxon>Salicaceae</taxon>
        <taxon>Saliceae</taxon>
        <taxon>Populus</taxon>
    </lineage>
</organism>
<accession>A0A8T2YPT1</accession>
<sequence>GSGRYSDDEGTERAGWSEVSVMRIVGSHGCREAVGMIGWSVSEEDQAWPSSPG</sequence>
<dbReference type="EMBL" id="JACEGQ020000005">
    <property type="protein sequence ID" value="KAH8507097.1"/>
    <property type="molecule type" value="Genomic_DNA"/>
</dbReference>
<proteinExistence type="predicted"/>
<feature type="non-terminal residue" evidence="1">
    <location>
        <position position="1"/>
    </location>
</feature>